<feature type="domain" description="COQ9 C-terminal" evidence="1">
    <location>
        <begin position="138"/>
        <end position="186"/>
    </location>
</feature>
<evidence type="ECO:0000313" key="3">
    <source>
        <dbReference type="Proteomes" id="UP000321746"/>
    </source>
</evidence>
<name>A0A511XJ31_9PROT</name>
<evidence type="ECO:0000259" key="1">
    <source>
        <dbReference type="Pfam" id="PF08511"/>
    </source>
</evidence>
<sequence length="217" mass="23576">MIFGMKAAALMANAGYRLVPVLLPRRPDVSAERDAALWALASRAGATGWTIPALRDSAGPDADLLFPGGQTELIEAWADLVDREMLRRMESRAEKEPRLSWRVRSAVLERLAVLEPYREAERRTVATVALPCVGHGGRILSRTINAIWTAAEDDAAGITWATKRVSLAGVYMPTFMAWLGGADEEAVARILDAGLAGVRRIGDAKRMFSSHQPARAA</sequence>
<dbReference type="AlphaFoldDB" id="A0A511XJ31"/>
<evidence type="ECO:0000313" key="2">
    <source>
        <dbReference type="EMBL" id="GEN62957.1"/>
    </source>
</evidence>
<dbReference type="Proteomes" id="UP000321746">
    <property type="component" value="Unassembled WGS sequence"/>
</dbReference>
<keyword evidence="3" id="KW-1185">Reference proteome</keyword>
<dbReference type="EMBL" id="BJYG01000012">
    <property type="protein sequence ID" value="GEN62957.1"/>
    <property type="molecule type" value="Genomic_DNA"/>
</dbReference>
<dbReference type="Gene3D" id="1.10.357.10">
    <property type="entry name" value="Tetracycline Repressor, domain 2"/>
    <property type="match status" value="1"/>
</dbReference>
<organism evidence="2 3">
    <name type="scientific">Acetobacter oeni</name>
    <dbReference type="NCBI Taxonomy" id="304077"/>
    <lineage>
        <taxon>Bacteria</taxon>
        <taxon>Pseudomonadati</taxon>
        <taxon>Pseudomonadota</taxon>
        <taxon>Alphaproteobacteria</taxon>
        <taxon>Acetobacterales</taxon>
        <taxon>Acetobacteraceae</taxon>
        <taxon>Acetobacter</taxon>
    </lineage>
</organism>
<accession>A0A511XJ31</accession>
<dbReference type="RefSeq" id="WP_261765940.1">
    <property type="nucleotide sequence ID" value="NZ_BJYG01000012.1"/>
</dbReference>
<dbReference type="InterPro" id="IPR013718">
    <property type="entry name" value="COQ9_C"/>
</dbReference>
<comment type="caution">
    <text evidence="2">The sequence shown here is derived from an EMBL/GenBank/DDBJ whole genome shotgun (WGS) entry which is preliminary data.</text>
</comment>
<gene>
    <name evidence="2" type="ORF">AOE01nite_11810</name>
</gene>
<proteinExistence type="predicted"/>
<reference evidence="2 3" key="1">
    <citation type="submission" date="2019-07" db="EMBL/GenBank/DDBJ databases">
        <title>Whole genome shotgun sequence of Acetobacter oeni NBRC 105207.</title>
        <authorList>
            <person name="Hosoyama A."/>
            <person name="Uohara A."/>
            <person name="Ohji S."/>
            <person name="Ichikawa N."/>
        </authorList>
    </citation>
    <scope>NUCLEOTIDE SEQUENCE [LARGE SCALE GENOMIC DNA]</scope>
    <source>
        <strain evidence="2 3">NBRC 105207</strain>
    </source>
</reference>
<dbReference type="Pfam" id="PF08511">
    <property type="entry name" value="COQ9"/>
    <property type="match status" value="1"/>
</dbReference>
<protein>
    <recommendedName>
        <fullName evidence="1">COQ9 C-terminal domain-containing protein</fullName>
    </recommendedName>
</protein>